<evidence type="ECO:0000256" key="10">
    <source>
        <dbReference type="PROSITE-ProRule" id="PRU01360"/>
    </source>
</evidence>
<keyword evidence="2 10" id="KW-0813">Transport</keyword>
<dbReference type="Gene3D" id="2.60.40.1120">
    <property type="entry name" value="Carboxypeptidase-like, regulatory domain"/>
    <property type="match status" value="1"/>
</dbReference>
<dbReference type="InterPro" id="IPR037066">
    <property type="entry name" value="Plug_dom_sf"/>
</dbReference>
<protein>
    <submittedName>
        <fullName evidence="14">SusC/RagA family TonB-linked outer membrane protein</fullName>
    </submittedName>
</protein>
<keyword evidence="8" id="KW-0675">Receptor</keyword>
<evidence type="ECO:0000313" key="14">
    <source>
        <dbReference type="EMBL" id="GAA4948755.1"/>
    </source>
</evidence>
<dbReference type="InterPro" id="IPR008969">
    <property type="entry name" value="CarboxyPept-like_regulatory"/>
</dbReference>
<name>A0ABP9GN37_9FLAO</name>
<evidence type="ECO:0000256" key="6">
    <source>
        <dbReference type="ARBA" id="ARBA00023077"/>
    </source>
</evidence>
<keyword evidence="6 11" id="KW-0798">TonB box</keyword>
<keyword evidence="7 10" id="KW-0472">Membrane</keyword>
<dbReference type="PANTHER" id="PTHR30069:SF29">
    <property type="entry name" value="HEMOGLOBIN AND HEMOGLOBIN-HAPTOGLOBIN-BINDING PROTEIN 1-RELATED"/>
    <property type="match status" value="1"/>
</dbReference>
<dbReference type="NCBIfam" id="TIGR04056">
    <property type="entry name" value="OMP_RagA_SusC"/>
    <property type="match status" value="1"/>
</dbReference>
<dbReference type="InterPro" id="IPR023997">
    <property type="entry name" value="TonB-dep_OMP_SusC/RagA_CS"/>
</dbReference>
<dbReference type="EMBL" id="BAABJJ010000034">
    <property type="protein sequence ID" value="GAA4948755.1"/>
    <property type="molecule type" value="Genomic_DNA"/>
</dbReference>
<comment type="similarity">
    <text evidence="10 11">Belongs to the TonB-dependent receptor family.</text>
</comment>
<evidence type="ECO:0000256" key="9">
    <source>
        <dbReference type="ARBA" id="ARBA00023237"/>
    </source>
</evidence>
<dbReference type="Gene3D" id="2.40.170.20">
    <property type="entry name" value="TonB-dependent receptor, beta-barrel domain"/>
    <property type="match status" value="1"/>
</dbReference>
<evidence type="ECO:0000256" key="2">
    <source>
        <dbReference type="ARBA" id="ARBA00022448"/>
    </source>
</evidence>
<keyword evidence="9 10" id="KW-0998">Cell outer membrane</keyword>
<accession>A0ABP9GN37</accession>
<dbReference type="SUPFAM" id="SSF56935">
    <property type="entry name" value="Porins"/>
    <property type="match status" value="1"/>
</dbReference>
<dbReference type="InterPro" id="IPR039426">
    <property type="entry name" value="TonB-dep_rcpt-like"/>
</dbReference>
<evidence type="ECO:0000313" key="15">
    <source>
        <dbReference type="Proteomes" id="UP001501302"/>
    </source>
</evidence>
<dbReference type="InterPro" id="IPR012910">
    <property type="entry name" value="Plug_dom"/>
</dbReference>
<keyword evidence="4 10" id="KW-0812">Transmembrane</keyword>
<dbReference type="InterPro" id="IPR036942">
    <property type="entry name" value="Beta-barrel_TonB_sf"/>
</dbReference>
<dbReference type="InterPro" id="IPR000531">
    <property type="entry name" value="Beta-barrel_TonB"/>
</dbReference>
<dbReference type="InterPro" id="IPR023996">
    <property type="entry name" value="TonB-dep_OMP_SusC/RagA"/>
</dbReference>
<dbReference type="Pfam" id="PF00593">
    <property type="entry name" value="TonB_dep_Rec_b-barrel"/>
    <property type="match status" value="1"/>
</dbReference>
<dbReference type="Proteomes" id="UP001501302">
    <property type="component" value="Unassembled WGS sequence"/>
</dbReference>
<dbReference type="PROSITE" id="PS52016">
    <property type="entry name" value="TONB_DEPENDENT_REC_3"/>
    <property type="match status" value="1"/>
</dbReference>
<gene>
    <name evidence="14" type="ORF">GCM10023314_22560</name>
</gene>
<sequence length="1065" mass="116775">MIFTLTNSNNYKMKTKFSGILTLLLAFVVQITFAQEKTISGTVSDGSGLPLPGASVIIKGTSSGTSSDFDGNYSISAKQGATLVFSFVGYTTKEIAVGASNTINVTLQEDAEALEEVVVTALGISKQKRTLGYAISEVDGEDINKAQAVNPMTALQGKITGLDVSSAPGPGATQNVIIRGISSFGNVQPMYIIDGVVITNEQNRAGDNLNSQVDFGSGINSINPNDIENITVLKGASSTALYGSRAANGVILITTKSGKSGKMKIDINSSYSINKVGFLSDTQSQFGQGWSGDRALDENGNWGAAYDGVDRVWGNIVNNSQKIKPYVYLKNNIRDFYEDGGNSKNSISLSGGNDTNTYFLSLSQNTVDGVVPTDNDSYSRYTLSTKATHKTEKFKFTSVINFSKEKTNAIPSGQGTSLNRSLREIANDISIIDLKDYNDPFNNLDNYFTPYGVNPYFILNNDGASQNKNKFFGKFEVEYNVLDDVSLMYRFSGDYETSTANTHTGIIAFTPDSYNDGASATTPGSYRQTKRNRTQTSHDIMATYNKSINENIDFSTIAGLNVNERSYDWLYGDISSIDIPGFYDLNNSLTPATSDQYREKRRLIGTYISADLSYKDFIYLNATARNDWSSTLPQGSNSFFYGGLNASFILTNLFEDTGVFDFSKLRIGYGSTGLDADVYNVADRYVTGASSSPNFPDVDDLTFPLNGVNSYTASNRLGNPNLTPEITTEFEVGIENRLFKNRLGIEFSYYNRFTDGLISQLDLDPSSGYDFIIANLGDIRNKGYEIAIDVTPIRTDNFKWTVSWNYSENKNKVEKLDVDEIQLTGFGDGNGIYAIEGMPIGQYKFTTAKMVDANGDGVLRTVVDGNGNPQQTTDPELLGKDIHEKYRMGLTNTVIWKGLSLTGTLDFRYGGHIYSGTKDYLHWTGSSVESVANDRNAFIIPNSVIDNGDGTYSENNIPVDPTALHTFYSNGGFDGDSYAVIDKSYLKLRNVTLAYSLPEKFISKLNLTSVNFSFTASNFLLWKHKDNPYIDPETTTFGNNVDAKFGEYNGNPTNEVYTVGLNIQL</sequence>
<evidence type="ECO:0000256" key="11">
    <source>
        <dbReference type="RuleBase" id="RU003357"/>
    </source>
</evidence>
<reference evidence="15" key="1">
    <citation type="journal article" date="2019" name="Int. J. Syst. Evol. Microbiol.">
        <title>The Global Catalogue of Microorganisms (GCM) 10K type strain sequencing project: providing services to taxonomists for standard genome sequencing and annotation.</title>
        <authorList>
            <consortium name="The Broad Institute Genomics Platform"/>
            <consortium name="The Broad Institute Genome Sequencing Center for Infectious Disease"/>
            <person name="Wu L."/>
            <person name="Ma J."/>
        </authorList>
    </citation>
    <scope>NUCLEOTIDE SEQUENCE [LARGE SCALE GENOMIC DNA]</scope>
    <source>
        <strain evidence="15">JCM 18285</strain>
    </source>
</reference>
<dbReference type="SUPFAM" id="SSF49464">
    <property type="entry name" value="Carboxypeptidase regulatory domain-like"/>
    <property type="match status" value="1"/>
</dbReference>
<comment type="caution">
    <text evidence="14">The sequence shown here is derived from an EMBL/GenBank/DDBJ whole genome shotgun (WGS) entry which is preliminary data.</text>
</comment>
<feature type="domain" description="TonB-dependent receptor-like beta-barrel" evidence="12">
    <location>
        <begin position="438"/>
        <end position="808"/>
    </location>
</feature>
<organism evidence="14 15">
    <name type="scientific">Algibacter agarivorans</name>
    <dbReference type="NCBI Taxonomy" id="1109741"/>
    <lineage>
        <taxon>Bacteria</taxon>
        <taxon>Pseudomonadati</taxon>
        <taxon>Bacteroidota</taxon>
        <taxon>Flavobacteriia</taxon>
        <taxon>Flavobacteriales</taxon>
        <taxon>Flavobacteriaceae</taxon>
        <taxon>Algibacter</taxon>
    </lineage>
</organism>
<evidence type="ECO:0000256" key="4">
    <source>
        <dbReference type="ARBA" id="ARBA00022692"/>
    </source>
</evidence>
<keyword evidence="5" id="KW-0732">Signal</keyword>
<evidence type="ECO:0000256" key="7">
    <source>
        <dbReference type="ARBA" id="ARBA00023136"/>
    </source>
</evidence>
<keyword evidence="15" id="KW-1185">Reference proteome</keyword>
<dbReference type="Gene3D" id="2.170.130.10">
    <property type="entry name" value="TonB-dependent receptor, plug domain"/>
    <property type="match status" value="1"/>
</dbReference>
<dbReference type="Pfam" id="PF07715">
    <property type="entry name" value="Plug"/>
    <property type="match status" value="1"/>
</dbReference>
<keyword evidence="3 10" id="KW-1134">Transmembrane beta strand</keyword>
<feature type="domain" description="TonB-dependent receptor plug" evidence="13">
    <location>
        <begin position="128"/>
        <end position="250"/>
    </location>
</feature>
<evidence type="ECO:0000256" key="8">
    <source>
        <dbReference type="ARBA" id="ARBA00023170"/>
    </source>
</evidence>
<proteinExistence type="inferred from homology"/>
<dbReference type="Pfam" id="PF13715">
    <property type="entry name" value="CarbopepD_reg_2"/>
    <property type="match status" value="1"/>
</dbReference>
<evidence type="ECO:0000259" key="13">
    <source>
        <dbReference type="Pfam" id="PF07715"/>
    </source>
</evidence>
<evidence type="ECO:0000256" key="5">
    <source>
        <dbReference type="ARBA" id="ARBA00022729"/>
    </source>
</evidence>
<evidence type="ECO:0000256" key="1">
    <source>
        <dbReference type="ARBA" id="ARBA00004571"/>
    </source>
</evidence>
<dbReference type="NCBIfam" id="TIGR04057">
    <property type="entry name" value="SusC_RagA_signa"/>
    <property type="match status" value="1"/>
</dbReference>
<evidence type="ECO:0000256" key="3">
    <source>
        <dbReference type="ARBA" id="ARBA00022452"/>
    </source>
</evidence>
<dbReference type="PANTHER" id="PTHR30069">
    <property type="entry name" value="TONB-DEPENDENT OUTER MEMBRANE RECEPTOR"/>
    <property type="match status" value="1"/>
</dbReference>
<evidence type="ECO:0000259" key="12">
    <source>
        <dbReference type="Pfam" id="PF00593"/>
    </source>
</evidence>
<comment type="subcellular location">
    <subcellularLocation>
        <location evidence="1 10">Cell outer membrane</location>
        <topology evidence="1 10">Multi-pass membrane protein</topology>
    </subcellularLocation>
</comment>